<feature type="transmembrane region" description="Helical" evidence="1">
    <location>
        <begin position="192"/>
        <end position="209"/>
    </location>
</feature>
<protein>
    <recommendedName>
        <fullName evidence="4">O-Antigen ligase</fullName>
    </recommendedName>
</protein>
<keyword evidence="1" id="KW-0812">Transmembrane</keyword>
<keyword evidence="1" id="KW-1133">Transmembrane helix</keyword>
<feature type="transmembrane region" description="Helical" evidence="1">
    <location>
        <begin position="221"/>
        <end position="245"/>
    </location>
</feature>
<dbReference type="AlphaFoldDB" id="A0A1Y6CFV9"/>
<keyword evidence="3" id="KW-1185">Reference proteome</keyword>
<feature type="transmembrane region" description="Helical" evidence="1">
    <location>
        <begin position="20"/>
        <end position="37"/>
    </location>
</feature>
<evidence type="ECO:0000313" key="2">
    <source>
        <dbReference type="EMBL" id="SMF58987.1"/>
    </source>
</evidence>
<evidence type="ECO:0000313" key="3">
    <source>
        <dbReference type="Proteomes" id="UP000192917"/>
    </source>
</evidence>
<dbReference type="RefSeq" id="WP_143596315.1">
    <property type="nucleotide sequence ID" value="NZ_FWZX01000022.1"/>
</dbReference>
<organism evidence="2 3">
    <name type="scientific">Tistlia consotensis USBA 355</name>
    <dbReference type="NCBI Taxonomy" id="560819"/>
    <lineage>
        <taxon>Bacteria</taxon>
        <taxon>Pseudomonadati</taxon>
        <taxon>Pseudomonadota</taxon>
        <taxon>Alphaproteobacteria</taxon>
        <taxon>Rhodospirillales</taxon>
        <taxon>Rhodovibrionaceae</taxon>
        <taxon>Tistlia</taxon>
    </lineage>
</organism>
<dbReference type="STRING" id="560819.SAMN05428998_12270"/>
<keyword evidence="1" id="KW-0472">Membrane</keyword>
<feature type="transmembrane region" description="Helical" evidence="1">
    <location>
        <begin position="394"/>
        <end position="414"/>
    </location>
</feature>
<dbReference type="Proteomes" id="UP000192917">
    <property type="component" value="Unassembled WGS sequence"/>
</dbReference>
<sequence>MIGAPRPLAGHPAAAPAPDAVDAALLLLYVIGIYLGVDVHLSAGTPIPTVLSGLAGGVMLLKHMDRLRVDQVVPLLFVILLFLGSILAASVHDLDYLGKRTTGLLQLSYSLIIGYGLYLTILLFERRRVARLFGWFCVAIVVGCLMENHIEPFRQLSDTVRGMIFNFGVYDADRRDLLLYGQIRPKLFTSEPSAVTFAFTLFAFCWYVLSEWRWKAAGYGLLFAAAFVTMRGPTLLLGLVLVGPYELFLAPRRPLPAGSRYDLTRGLAAALLALALAVVAAIVGLNLYAERIADIQAGTDPSFFSRVTAPYLVADQVMRHHPIAGIGLTAENSILEQVRQIYMQSGDLVSNYTFDDARHALTNFFWMHWIYLGAVWGVILLVGLSGYLKALGAPSLLFCWSVWAVLGQASGAYVSPKTWTVLYLACAIAILHQRAAAARPVPDVAPRRGFAPVAGGLGR</sequence>
<gene>
    <name evidence="2" type="ORF">SAMN05428998_12270</name>
</gene>
<name>A0A1Y6CFV9_9PROT</name>
<feature type="transmembrane region" description="Helical" evidence="1">
    <location>
        <begin position="369"/>
        <end position="388"/>
    </location>
</feature>
<feature type="transmembrane region" description="Helical" evidence="1">
    <location>
        <begin position="132"/>
        <end position="150"/>
    </location>
</feature>
<feature type="transmembrane region" description="Helical" evidence="1">
    <location>
        <begin position="73"/>
        <end position="92"/>
    </location>
</feature>
<dbReference type="EMBL" id="FWZX01000022">
    <property type="protein sequence ID" value="SMF58987.1"/>
    <property type="molecule type" value="Genomic_DNA"/>
</dbReference>
<proteinExistence type="predicted"/>
<feature type="transmembrane region" description="Helical" evidence="1">
    <location>
        <begin position="265"/>
        <end position="288"/>
    </location>
</feature>
<evidence type="ECO:0000256" key="1">
    <source>
        <dbReference type="SAM" id="Phobius"/>
    </source>
</evidence>
<reference evidence="2 3" key="1">
    <citation type="submission" date="2017-04" db="EMBL/GenBank/DDBJ databases">
        <authorList>
            <person name="Afonso C.L."/>
            <person name="Miller P.J."/>
            <person name="Scott M.A."/>
            <person name="Spackman E."/>
            <person name="Goraichik I."/>
            <person name="Dimitrov K.M."/>
            <person name="Suarez D.L."/>
            <person name="Swayne D.E."/>
        </authorList>
    </citation>
    <scope>NUCLEOTIDE SEQUENCE [LARGE SCALE GENOMIC DNA]</scope>
    <source>
        <strain evidence="2 3">USBA 355</strain>
    </source>
</reference>
<evidence type="ECO:0008006" key="4">
    <source>
        <dbReference type="Google" id="ProtNLM"/>
    </source>
</evidence>
<accession>A0A1Y6CFV9</accession>
<feature type="transmembrane region" description="Helical" evidence="1">
    <location>
        <begin position="43"/>
        <end position="61"/>
    </location>
</feature>
<feature type="transmembrane region" description="Helical" evidence="1">
    <location>
        <begin position="104"/>
        <end position="125"/>
    </location>
</feature>